<dbReference type="VEuPathDB" id="GiardiaDB:QR46_1487"/>
<organism evidence="10 11">
    <name type="scientific">Giardia intestinalis</name>
    <name type="common">Giardia lamblia</name>
    <dbReference type="NCBI Taxonomy" id="5741"/>
    <lineage>
        <taxon>Eukaryota</taxon>
        <taxon>Metamonada</taxon>
        <taxon>Diplomonadida</taxon>
        <taxon>Hexamitidae</taxon>
        <taxon>Giardiinae</taxon>
        <taxon>Giardia</taxon>
    </lineage>
</organism>
<name>V6TZW0_GIAIN</name>
<dbReference type="VEuPathDB" id="GiardiaDB:GL50803_0017315"/>
<evidence type="ECO:0000256" key="1">
    <source>
        <dbReference type="ARBA" id="ARBA00004651"/>
    </source>
</evidence>
<evidence type="ECO:0000256" key="4">
    <source>
        <dbReference type="ARBA" id="ARBA00022692"/>
    </source>
</evidence>
<keyword evidence="3" id="KW-1003">Cell membrane</keyword>
<keyword evidence="6" id="KW-0067">ATP-binding</keyword>
<evidence type="ECO:0000313" key="11">
    <source>
        <dbReference type="Proteomes" id="UP000018040"/>
    </source>
</evidence>
<proteinExistence type="predicted"/>
<dbReference type="SMART" id="SM00382">
    <property type="entry name" value="AAA"/>
    <property type="match status" value="1"/>
</dbReference>
<dbReference type="VEuPathDB" id="GiardiaDB:GL50581_3198"/>
<evidence type="ECO:0000256" key="7">
    <source>
        <dbReference type="ARBA" id="ARBA00022989"/>
    </source>
</evidence>
<dbReference type="PROSITE" id="PS50893">
    <property type="entry name" value="ABC_TRANSPORTER_2"/>
    <property type="match status" value="1"/>
</dbReference>
<gene>
    <name evidence="10" type="ORF">GSB_154183</name>
</gene>
<dbReference type="SUPFAM" id="SSF52540">
    <property type="entry name" value="P-loop containing nucleoside triphosphate hydrolases"/>
    <property type="match status" value="1"/>
</dbReference>
<accession>V6TZW0</accession>
<dbReference type="PANTHER" id="PTHR24221:SF503">
    <property type="entry name" value="MITOCHONDRIAL POTASSIUM CHANNEL ATP-BINDING SUBUNIT"/>
    <property type="match status" value="1"/>
</dbReference>
<dbReference type="OrthoDB" id="6500128at2759"/>
<evidence type="ECO:0000256" key="5">
    <source>
        <dbReference type="ARBA" id="ARBA00022741"/>
    </source>
</evidence>
<dbReference type="VEuPathDB" id="GiardiaDB:DHA2_150268"/>
<evidence type="ECO:0000313" key="10">
    <source>
        <dbReference type="EMBL" id="ESU42545.1"/>
    </source>
</evidence>
<dbReference type="InterPro" id="IPR036640">
    <property type="entry name" value="ABC1_TM_sf"/>
</dbReference>
<dbReference type="GO" id="GO:0005886">
    <property type="term" value="C:plasma membrane"/>
    <property type="evidence" value="ECO:0007669"/>
    <property type="project" value="UniProtKB-SubCell"/>
</dbReference>
<protein>
    <submittedName>
        <fullName evidence="10">Transporter, ABCA subfamily protein</fullName>
    </submittedName>
</protein>
<evidence type="ECO:0000256" key="6">
    <source>
        <dbReference type="ARBA" id="ARBA00022840"/>
    </source>
</evidence>
<keyword evidence="2" id="KW-0813">Transport</keyword>
<keyword evidence="4" id="KW-0812">Transmembrane</keyword>
<feature type="domain" description="ABC transporter" evidence="9">
    <location>
        <begin position="306"/>
        <end position="553"/>
    </location>
</feature>
<dbReference type="Gene3D" id="3.40.50.300">
    <property type="entry name" value="P-loop containing nucleotide triphosphate hydrolases"/>
    <property type="match status" value="1"/>
</dbReference>
<dbReference type="AlphaFoldDB" id="V6TZW0"/>
<dbReference type="FunFam" id="3.40.50.300:FF:000854">
    <property type="entry name" value="Multidrug ABC transporter ATP-binding protein"/>
    <property type="match status" value="1"/>
</dbReference>
<keyword evidence="5" id="KW-0547">Nucleotide-binding</keyword>
<reference evidence="11" key="1">
    <citation type="submission" date="2012-02" db="EMBL/GenBank/DDBJ databases">
        <title>Genome sequencing of Giardia lamblia Genotypes A2 and B isolates (DH and GS) and comparative analysis with the genomes of Genotypes A1 and E (WB and Pig).</title>
        <authorList>
            <person name="Adam R."/>
            <person name="Dahlstrom E."/>
            <person name="Martens C."/>
            <person name="Bruno D."/>
            <person name="Barbian K."/>
            <person name="Porcella S.F."/>
            <person name="Nash T."/>
        </authorList>
    </citation>
    <scope>NUCLEOTIDE SEQUENCE</scope>
    <source>
        <strain evidence="11">GS</strain>
    </source>
</reference>
<comment type="caution">
    <text evidence="10">The sequence shown here is derived from an EMBL/GenBank/DDBJ whole genome shotgun (WGS) entry which is preliminary data.</text>
</comment>
<dbReference type="Gene3D" id="1.20.1560.10">
    <property type="entry name" value="ABC transporter type 1, transmembrane domain"/>
    <property type="match status" value="1"/>
</dbReference>
<evidence type="ECO:0000256" key="8">
    <source>
        <dbReference type="ARBA" id="ARBA00023136"/>
    </source>
</evidence>
<dbReference type="InterPro" id="IPR017871">
    <property type="entry name" value="ABC_transporter-like_CS"/>
</dbReference>
<evidence type="ECO:0000259" key="9">
    <source>
        <dbReference type="PROSITE" id="PS50893"/>
    </source>
</evidence>
<dbReference type="EMBL" id="AHHH01000078">
    <property type="protein sequence ID" value="ESU42545.1"/>
    <property type="molecule type" value="Genomic_DNA"/>
</dbReference>
<evidence type="ECO:0000256" key="3">
    <source>
        <dbReference type="ARBA" id="ARBA00022475"/>
    </source>
</evidence>
<keyword evidence="7" id="KW-1133">Transmembrane helix</keyword>
<keyword evidence="8" id="KW-0472">Membrane</keyword>
<evidence type="ECO:0000256" key="2">
    <source>
        <dbReference type="ARBA" id="ARBA00022448"/>
    </source>
</evidence>
<dbReference type="InterPro" id="IPR027417">
    <property type="entry name" value="P-loop_NTPase"/>
</dbReference>
<dbReference type="InterPro" id="IPR039421">
    <property type="entry name" value="Type_1_exporter"/>
</dbReference>
<comment type="subcellular location">
    <subcellularLocation>
        <location evidence="1">Cell membrane</location>
        <topology evidence="1">Multi-pass membrane protein</topology>
    </subcellularLocation>
</comment>
<dbReference type="InterPro" id="IPR003593">
    <property type="entry name" value="AAA+_ATPase"/>
</dbReference>
<dbReference type="CDD" id="cd03228">
    <property type="entry name" value="ABCC_MRP_Like"/>
    <property type="match status" value="1"/>
</dbReference>
<reference evidence="10 11" key="2">
    <citation type="journal article" date="2013" name="Genome Biol. Evol.">
        <title>Genome sequencing of Giardia lamblia genotypes A2 and B isolates (DH and GS) and comparative analysis with the genomes of genotypes A1 and E (WB and Pig).</title>
        <authorList>
            <person name="Adam R.D."/>
            <person name="Dahlstrom E.W."/>
            <person name="Martens C.A."/>
            <person name="Bruno D.P."/>
            <person name="Barbian K.D."/>
            <person name="Ricklefs S.M."/>
            <person name="Hernandez M.M."/>
            <person name="Narla N.P."/>
            <person name="Patel R.B."/>
            <person name="Porcella S.F."/>
            <person name="Nash T.E."/>
        </authorList>
    </citation>
    <scope>NUCLEOTIDE SEQUENCE [LARGE SCALE GENOMIC DNA]</scope>
    <source>
        <strain evidence="10 11">GS</strain>
    </source>
</reference>
<dbReference type="Pfam" id="PF00005">
    <property type="entry name" value="ABC_tran"/>
    <property type="match status" value="1"/>
</dbReference>
<dbReference type="InterPro" id="IPR003439">
    <property type="entry name" value="ABC_transporter-like_ATP-bd"/>
</dbReference>
<dbReference type="GO" id="GO:0042626">
    <property type="term" value="F:ATPase-coupled transmembrane transporter activity"/>
    <property type="evidence" value="ECO:0007669"/>
    <property type="project" value="TreeGrafter"/>
</dbReference>
<dbReference type="PROSITE" id="PS00211">
    <property type="entry name" value="ABC_TRANSPORTER_1"/>
    <property type="match status" value="1"/>
</dbReference>
<dbReference type="GO" id="GO:0016887">
    <property type="term" value="F:ATP hydrolysis activity"/>
    <property type="evidence" value="ECO:0007669"/>
    <property type="project" value="InterPro"/>
</dbReference>
<dbReference type="Proteomes" id="UP000018040">
    <property type="component" value="Unassembled WGS sequence"/>
</dbReference>
<sequence>MILKRSSPRKFHLSSIALTIRNRHALSLIFLALLPIPVNVFLITSVERQRFALNSSRNSAKMQSVALLTEVTSRYRLIKLYDAVSYEIKNVCKLMYRFKKVDIINILLKSTSSKSRRLTKRYSSSVLTLGSTVYLSLNILNYRQIQQIRYIVNTVTTQITRLLEVPGIIVDIYEHLGIVVNELSKDQEVDLSVARGIGFSATYAYLKQNWADFKGSSCRADYFSDLKSWIGGLAKKAIYCINIGITQVILPLSRHRWSSNLSQSASLGIDERAYVQDLITESQRTDTAQEPSLLTGRIYPCTPVSIEFRDVCFSYEAGCSILHGLTLFVRPGQKVAIVGRSGVGKSTIINLLTRLYLADQPTDSPSSGIYLNEKAIESIPLGELRRLITVVPQDNILVRGSATDNIVYGQPRKLLGHHTEEEQRQHIQEVIRLSYEASRIAAAEELLGDTPYSGTLQGLSGGQRQRIGIARAIARGGSVLVLDESTSALDEKTEKRVIKQLFRSLDHNQSVIVITHRLSTLRQVDLIYVLSDPDGSGAHVVESGSYEWFVNESQYLKDMSQDASDDAIIYDRSSVSSTPFLSTTSVGTIEFQQNAGSAS</sequence>
<dbReference type="GO" id="GO:0005524">
    <property type="term" value="F:ATP binding"/>
    <property type="evidence" value="ECO:0007669"/>
    <property type="project" value="UniProtKB-KW"/>
</dbReference>
<dbReference type="PANTHER" id="PTHR24221">
    <property type="entry name" value="ATP-BINDING CASSETTE SUB-FAMILY B"/>
    <property type="match status" value="1"/>
</dbReference>